<dbReference type="EMBL" id="MVIC01000122">
    <property type="protein sequence ID" value="ORB10698.1"/>
    <property type="molecule type" value="Genomic_DNA"/>
</dbReference>
<dbReference type="InterPro" id="IPR000873">
    <property type="entry name" value="AMP-dep_synth/lig_dom"/>
</dbReference>
<feature type="non-terminal residue" evidence="2">
    <location>
        <position position="1"/>
    </location>
</feature>
<dbReference type="PROSITE" id="PS00455">
    <property type="entry name" value="AMP_BINDING"/>
    <property type="match status" value="1"/>
</dbReference>
<feature type="domain" description="AMP-dependent synthetase/ligase" evidence="1">
    <location>
        <begin position="2"/>
        <end position="120"/>
    </location>
</feature>
<protein>
    <recommendedName>
        <fullName evidence="1">AMP-dependent synthetase/ligase domain-containing protein</fullName>
    </recommendedName>
</protein>
<proteinExistence type="predicted"/>
<accession>A0ABX3SYF6</accession>
<evidence type="ECO:0000313" key="2">
    <source>
        <dbReference type="EMBL" id="ORB10698.1"/>
    </source>
</evidence>
<gene>
    <name evidence="2" type="ORF">BST37_22755</name>
</gene>
<keyword evidence="3" id="KW-1185">Reference proteome</keyword>
<dbReference type="InterPro" id="IPR020845">
    <property type="entry name" value="AMP-binding_CS"/>
</dbReference>
<dbReference type="InterPro" id="IPR020459">
    <property type="entry name" value="AMP-binding"/>
</dbReference>
<organism evidence="2 3">
    <name type="scientific">Mycobacterium noviomagense</name>
    <dbReference type="NCBI Taxonomy" id="459858"/>
    <lineage>
        <taxon>Bacteria</taxon>
        <taxon>Bacillati</taxon>
        <taxon>Actinomycetota</taxon>
        <taxon>Actinomycetes</taxon>
        <taxon>Mycobacteriales</taxon>
        <taxon>Mycobacteriaceae</taxon>
        <taxon>Mycobacterium</taxon>
    </lineage>
</organism>
<evidence type="ECO:0000259" key="1">
    <source>
        <dbReference type="Pfam" id="PF00501"/>
    </source>
</evidence>
<dbReference type="Gene3D" id="3.40.50.980">
    <property type="match status" value="2"/>
</dbReference>
<dbReference type="SUPFAM" id="SSF56801">
    <property type="entry name" value="Acetyl-CoA synthetase-like"/>
    <property type="match status" value="1"/>
</dbReference>
<reference evidence="2 3" key="1">
    <citation type="submission" date="2017-02" db="EMBL/GenBank/DDBJ databases">
        <title>The new phylogeny of genus Mycobacterium.</title>
        <authorList>
            <person name="Tortoli E."/>
            <person name="Trovato A."/>
            <person name="Cirillo D.M."/>
        </authorList>
    </citation>
    <scope>NUCLEOTIDE SEQUENCE [LARGE SCALE GENOMIC DNA]</scope>
    <source>
        <strain evidence="2 3">DSM 45145</strain>
    </source>
</reference>
<dbReference type="Proteomes" id="UP000192374">
    <property type="component" value="Unassembled WGS sequence"/>
</dbReference>
<dbReference type="PRINTS" id="PR00154">
    <property type="entry name" value="AMPBINDING"/>
</dbReference>
<feature type="non-terminal residue" evidence="2">
    <location>
        <position position="121"/>
    </location>
</feature>
<name>A0ABX3SYF6_9MYCO</name>
<dbReference type="RefSeq" id="WP_139798093.1">
    <property type="nucleotide sequence ID" value="NZ_MVIC01000122.1"/>
</dbReference>
<comment type="caution">
    <text evidence="2">The sequence shown here is derived from an EMBL/GenBank/DDBJ whole genome shotgun (WGS) entry which is preliminary data.</text>
</comment>
<dbReference type="PANTHER" id="PTHR45527:SF1">
    <property type="entry name" value="FATTY ACID SYNTHASE"/>
    <property type="match status" value="1"/>
</dbReference>
<sequence>AHPAARIEFLLDDAAPIAAITTADLRSRLDGHNLLVIDIDDPAIGAQPATGLAAPAPDDIAYLIYTSGTTGVPKGVAVPHGNVTRLLETLAADIEPAGVWSQCHSLAFDFSVWEIFGALLG</sequence>
<dbReference type="Pfam" id="PF00501">
    <property type="entry name" value="AMP-binding"/>
    <property type="match status" value="1"/>
</dbReference>
<evidence type="ECO:0000313" key="3">
    <source>
        <dbReference type="Proteomes" id="UP000192374"/>
    </source>
</evidence>
<dbReference type="PANTHER" id="PTHR45527">
    <property type="entry name" value="NONRIBOSOMAL PEPTIDE SYNTHETASE"/>
    <property type="match status" value="1"/>
</dbReference>